<sequence length="102" mass="11975">MSAKQKLKNKRNIRENVAVSFVPDGWEDYQHWDRTDPVKHAAVNELIEACLRDPFKGLGRPEPLKGDLTGYWSRRIDKEHRLVYAYESDTLTIIACRFHYAK</sequence>
<comment type="caution">
    <text evidence="8">The sequence shown here is derived from an EMBL/GenBank/DDBJ whole genome shotgun (WGS) entry which is preliminary data.</text>
</comment>
<keyword evidence="3" id="KW-0540">Nuclease</keyword>
<dbReference type="InterPro" id="IPR009614">
    <property type="entry name" value="YoeB_toxin"/>
</dbReference>
<evidence type="ECO:0000313" key="9">
    <source>
        <dbReference type="Proteomes" id="UP000542111"/>
    </source>
</evidence>
<dbReference type="PANTHER" id="PTHR38039:SF1">
    <property type="entry name" value="TOXIN YOEB"/>
    <property type="match status" value="1"/>
</dbReference>
<evidence type="ECO:0000256" key="4">
    <source>
        <dbReference type="ARBA" id="ARBA00022759"/>
    </source>
</evidence>
<comment type="similarity">
    <text evidence="1">Belongs to the YoeB family.</text>
</comment>
<gene>
    <name evidence="7" type="ORF">GIW56_22210</name>
    <name evidence="8" type="ORF">HBO33_11655</name>
</gene>
<keyword evidence="10" id="KW-1185">Reference proteome</keyword>
<dbReference type="InterPro" id="IPR035093">
    <property type="entry name" value="RelE/ParE_toxin_dom_sf"/>
</dbReference>
<proteinExistence type="inferred from homology"/>
<evidence type="ECO:0000313" key="10">
    <source>
        <dbReference type="Proteomes" id="UP000814003"/>
    </source>
</evidence>
<dbReference type="RefSeq" id="WP_076961918.1">
    <property type="nucleotide sequence ID" value="NZ_CBCRYT010000016.1"/>
</dbReference>
<dbReference type="EMBL" id="WKED01000051">
    <property type="protein sequence ID" value="MCF5109548.1"/>
    <property type="molecule type" value="Genomic_DNA"/>
</dbReference>
<keyword evidence="4" id="KW-0255">Endonuclease</keyword>
<evidence type="ECO:0000256" key="2">
    <source>
        <dbReference type="ARBA" id="ARBA00022649"/>
    </source>
</evidence>
<evidence type="ECO:0000256" key="6">
    <source>
        <dbReference type="ARBA" id="ARBA00030388"/>
    </source>
</evidence>
<dbReference type="GO" id="GO:0004519">
    <property type="term" value="F:endonuclease activity"/>
    <property type="evidence" value="ECO:0007669"/>
    <property type="project" value="UniProtKB-KW"/>
</dbReference>
<dbReference type="Pfam" id="PF06769">
    <property type="entry name" value="YoeB_toxin"/>
    <property type="match status" value="1"/>
</dbReference>
<keyword evidence="5" id="KW-0378">Hydrolase</keyword>
<dbReference type="Gene3D" id="3.30.2310.20">
    <property type="entry name" value="RelE-like"/>
    <property type="match status" value="1"/>
</dbReference>
<dbReference type="GeneID" id="70104084"/>
<evidence type="ECO:0000256" key="5">
    <source>
        <dbReference type="ARBA" id="ARBA00022801"/>
    </source>
</evidence>
<name>A0A7Y1MPT6_9PSED</name>
<keyword evidence="2" id="KW-1277">Toxin-antitoxin system</keyword>
<reference evidence="7 10" key="1">
    <citation type="submission" date="2019-11" db="EMBL/GenBank/DDBJ databases">
        <title>Epiphytic Pseudomonas syringae from cherry orchards.</title>
        <authorList>
            <person name="Hulin M.T."/>
        </authorList>
    </citation>
    <scope>NUCLEOTIDE SEQUENCE [LARGE SCALE GENOMIC DNA]</scope>
    <source>
        <strain evidence="7 10">PA-6-5B</strain>
    </source>
</reference>
<protein>
    <recommendedName>
        <fullName evidence="6">Putative mRNA interferase YoeB</fullName>
    </recommendedName>
</protein>
<dbReference type="NCBIfam" id="TIGR02116">
    <property type="entry name" value="toxin_Txe_YoeB"/>
    <property type="match status" value="1"/>
</dbReference>
<dbReference type="EMBL" id="JAAQYP010000015">
    <property type="protein sequence ID" value="NNA95827.1"/>
    <property type="molecule type" value="Genomic_DNA"/>
</dbReference>
<dbReference type="SUPFAM" id="SSF143011">
    <property type="entry name" value="RelE-like"/>
    <property type="match status" value="1"/>
</dbReference>
<organism evidence="8 9">
    <name type="scientific">Pseudomonas gessardii</name>
    <dbReference type="NCBI Taxonomy" id="78544"/>
    <lineage>
        <taxon>Bacteria</taxon>
        <taxon>Pseudomonadati</taxon>
        <taxon>Pseudomonadota</taxon>
        <taxon>Gammaproteobacteria</taxon>
        <taxon>Pseudomonadales</taxon>
        <taxon>Pseudomonadaceae</taxon>
        <taxon>Pseudomonas</taxon>
    </lineage>
</organism>
<dbReference type="GO" id="GO:0006401">
    <property type="term" value="P:RNA catabolic process"/>
    <property type="evidence" value="ECO:0007669"/>
    <property type="project" value="InterPro"/>
</dbReference>
<dbReference type="OrthoDB" id="9801102at2"/>
<evidence type="ECO:0000256" key="3">
    <source>
        <dbReference type="ARBA" id="ARBA00022722"/>
    </source>
</evidence>
<evidence type="ECO:0000313" key="8">
    <source>
        <dbReference type="EMBL" id="NNA95827.1"/>
    </source>
</evidence>
<evidence type="ECO:0000256" key="1">
    <source>
        <dbReference type="ARBA" id="ARBA00008172"/>
    </source>
</evidence>
<dbReference type="AlphaFoldDB" id="A0A7Y1MPT6"/>
<dbReference type="GO" id="GO:0016787">
    <property type="term" value="F:hydrolase activity"/>
    <property type="evidence" value="ECO:0007669"/>
    <property type="project" value="UniProtKB-KW"/>
</dbReference>
<dbReference type="Proteomes" id="UP000542111">
    <property type="component" value="Unassembled WGS sequence"/>
</dbReference>
<dbReference type="Proteomes" id="UP000814003">
    <property type="component" value="Unassembled WGS sequence"/>
</dbReference>
<evidence type="ECO:0000313" key="7">
    <source>
        <dbReference type="EMBL" id="MCF5109548.1"/>
    </source>
</evidence>
<reference evidence="8 9" key="2">
    <citation type="journal article" date="2020" name="Front. Microbiol.">
        <title>Genetic Organization of the aprX-lipA2 Operon Affects the Proteolytic Potential of Pseudomonas Species in Milk.</title>
        <authorList>
            <person name="Maier C."/>
            <person name="Huptas C."/>
            <person name="von Neubeck M."/>
            <person name="Scherer S."/>
            <person name="Wenning M."/>
            <person name="Lucking G."/>
        </authorList>
    </citation>
    <scope>NUCLEOTIDE SEQUENCE [LARGE SCALE GENOMIC DNA]</scope>
    <source>
        <strain evidence="8 9">G4779</strain>
    </source>
</reference>
<dbReference type="PANTHER" id="PTHR38039">
    <property type="entry name" value="TOXIN YOEB"/>
    <property type="match status" value="1"/>
</dbReference>
<accession>A0A7Y1MPT6</accession>